<evidence type="ECO:0000313" key="2">
    <source>
        <dbReference type="Proteomes" id="UP001497497"/>
    </source>
</evidence>
<name>A0AAV2I438_LYMST</name>
<feature type="non-terminal residue" evidence="1">
    <location>
        <position position="140"/>
    </location>
</feature>
<sequence length="140" mass="16743">DDAHDYSNEEEIRYKNLLTWVEHRLGNISRAIQLNRDVLKATGYGNISALAARIHLCKGDKRKMEIYLKKLEKMKSREQFNDLLIESYAEQAYYYSRLGSFWHFKLSIELYNKAIQVCPKRYLWIFGLGLVNRRLSYFHM</sequence>
<proteinExistence type="predicted"/>
<comment type="caution">
    <text evidence="1">The sequence shown here is derived from an EMBL/GenBank/DDBJ whole genome shotgun (WGS) entry which is preliminary data.</text>
</comment>
<dbReference type="AlphaFoldDB" id="A0AAV2I438"/>
<protein>
    <submittedName>
        <fullName evidence="1">Uncharacterized protein</fullName>
    </submittedName>
</protein>
<dbReference type="EMBL" id="CAXITT010000405">
    <property type="protein sequence ID" value="CAL1540909.1"/>
    <property type="molecule type" value="Genomic_DNA"/>
</dbReference>
<dbReference type="Gene3D" id="1.25.40.10">
    <property type="entry name" value="Tetratricopeptide repeat domain"/>
    <property type="match status" value="1"/>
</dbReference>
<accession>A0AAV2I438</accession>
<keyword evidence="2" id="KW-1185">Reference proteome</keyword>
<reference evidence="1 2" key="1">
    <citation type="submission" date="2024-04" db="EMBL/GenBank/DDBJ databases">
        <authorList>
            <consortium name="Genoscope - CEA"/>
            <person name="William W."/>
        </authorList>
    </citation>
    <scope>NUCLEOTIDE SEQUENCE [LARGE SCALE GENOMIC DNA]</scope>
</reference>
<organism evidence="1 2">
    <name type="scientific">Lymnaea stagnalis</name>
    <name type="common">Great pond snail</name>
    <name type="synonym">Helix stagnalis</name>
    <dbReference type="NCBI Taxonomy" id="6523"/>
    <lineage>
        <taxon>Eukaryota</taxon>
        <taxon>Metazoa</taxon>
        <taxon>Spiralia</taxon>
        <taxon>Lophotrochozoa</taxon>
        <taxon>Mollusca</taxon>
        <taxon>Gastropoda</taxon>
        <taxon>Heterobranchia</taxon>
        <taxon>Euthyneura</taxon>
        <taxon>Panpulmonata</taxon>
        <taxon>Hygrophila</taxon>
        <taxon>Lymnaeoidea</taxon>
        <taxon>Lymnaeidae</taxon>
        <taxon>Lymnaea</taxon>
    </lineage>
</organism>
<gene>
    <name evidence="1" type="ORF">GSLYS_00014558001</name>
</gene>
<dbReference type="Proteomes" id="UP001497497">
    <property type="component" value="Unassembled WGS sequence"/>
</dbReference>
<feature type="non-terminal residue" evidence="1">
    <location>
        <position position="1"/>
    </location>
</feature>
<dbReference type="SUPFAM" id="SSF48452">
    <property type="entry name" value="TPR-like"/>
    <property type="match status" value="1"/>
</dbReference>
<dbReference type="InterPro" id="IPR011990">
    <property type="entry name" value="TPR-like_helical_dom_sf"/>
</dbReference>
<evidence type="ECO:0000313" key="1">
    <source>
        <dbReference type="EMBL" id="CAL1540909.1"/>
    </source>
</evidence>